<keyword evidence="5" id="KW-0418">Kinase</keyword>
<name>W1PV61_AMBTC</name>
<evidence type="ECO:0000256" key="1">
    <source>
        <dbReference type="ARBA" id="ARBA00012513"/>
    </source>
</evidence>
<accession>W1PV61</accession>
<dbReference type="Gene3D" id="1.10.510.10">
    <property type="entry name" value="Transferase(Phosphotransferase) domain 1"/>
    <property type="match status" value="1"/>
</dbReference>
<feature type="region of interest" description="Disordered" evidence="9">
    <location>
        <begin position="661"/>
        <end position="706"/>
    </location>
</feature>
<dbReference type="GO" id="GO:0005524">
    <property type="term" value="F:ATP binding"/>
    <property type="evidence" value="ECO:0007669"/>
    <property type="project" value="UniProtKB-KW"/>
</dbReference>
<evidence type="ECO:0000256" key="6">
    <source>
        <dbReference type="ARBA" id="ARBA00022840"/>
    </source>
</evidence>
<feature type="region of interest" description="Disordered" evidence="9">
    <location>
        <begin position="591"/>
        <end position="643"/>
    </location>
</feature>
<feature type="compositionally biased region" description="Polar residues" evidence="9">
    <location>
        <begin position="668"/>
        <end position="678"/>
    </location>
</feature>
<dbReference type="InterPro" id="IPR000719">
    <property type="entry name" value="Prot_kinase_dom"/>
</dbReference>
<dbReference type="InterPro" id="IPR008271">
    <property type="entry name" value="Ser/Thr_kinase_AS"/>
</dbReference>
<sequence>MWRLKQFMPKEPLGLEGRSIDIGNLKVQVRNTIAEGGFSSVYLVRDVGPSGKQFAMKHIFCNDEETLDLVKKEFSVMKSLKGHPNVVALQAHTILDMGRTKEAFLVMEFCEKSLVTVLENRGAAYFEEKQILLIFRDVCNAVFAMHCQNPAIAHRDLKAENVLLSADGTWKLCDFGSASTNHKRFERPEEMGIEEDNIRKHTTPAYRAPEMWDLFRREVINEKVDIWALGCLLYRICYLKSAFDGESKLQILNGNYRIPELPKYSSAITGLIKDMLQASPDTRPDIMQVWSHVNEQLPVELQKQAPEKPASMAASEAHMSSVNGQKKEGVSPHSRRTHVMPRRTAPSPPTPKEQNHRSPSVQVASQGSGSSLGAFWMSHHAQTAAVSEDKGPVFDEESKPETFSKHSPPKDHQRPGLHLKRSGQNVIKRFDDGPSEDFEIRFYSEEAGPGSSENLSNTTVKSSNNEASGLYKNEAFGSFVTDFDGHNVKEDSSLQGEVERLREQLKQVVAEKAEVASKYEKLTAICRSQRQEIQELKQAIAAGSNRDNSKVGASSQSQAQQSHKSPGSWQSGAQRDKIEGSIWELQEGMQTNNTSNISPDSKPWQAFTDTPAKIQPPPSKNSNPKQTSTRPTNGHQTKQTASLYSSADAWGFGQDGFVAANKDGPHITKTSTQASISQRFAPPNPHIAQPKSMDDSRTQPAGWAGF</sequence>
<dbReference type="Pfam" id="PF00069">
    <property type="entry name" value="Pkinase"/>
    <property type="match status" value="1"/>
</dbReference>
<feature type="compositionally biased region" description="Basic and acidic residues" evidence="9">
    <location>
        <begin position="387"/>
        <end position="414"/>
    </location>
</feature>
<dbReference type="GO" id="GO:0005737">
    <property type="term" value="C:cytoplasm"/>
    <property type="evidence" value="ECO:0000318"/>
    <property type="project" value="GO_Central"/>
</dbReference>
<comment type="catalytic activity">
    <reaction evidence="8">
        <text>L-seryl-[protein] + ATP = O-phospho-L-seryl-[protein] + ADP + H(+)</text>
        <dbReference type="Rhea" id="RHEA:17989"/>
        <dbReference type="Rhea" id="RHEA-COMP:9863"/>
        <dbReference type="Rhea" id="RHEA-COMP:11604"/>
        <dbReference type="ChEBI" id="CHEBI:15378"/>
        <dbReference type="ChEBI" id="CHEBI:29999"/>
        <dbReference type="ChEBI" id="CHEBI:30616"/>
        <dbReference type="ChEBI" id="CHEBI:83421"/>
        <dbReference type="ChEBI" id="CHEBI:456216"/>
        <dbReference type="EC" id="2.7.11.1"/>
    </reaction>
</comment>
<evidence type="ECO:0000256" key="2">
    <source>
        <dbReference type="ARBA" id="ARBA00022527"/>
    </source>
</evidence>
<dbReference type="Gramene" id="ERN11601">
    <property type="protein sequence ID" value="ERN11601"/>
    <property type="gene ID" value="AMTR_s00022p00186280"/>
</dbReference>
<feature type="region of interest" description="Disordered" evidence="9">
    <location>
        <begin position="304"/>
        <end position="432"/>
    </location>
</feature>
<evidence type="ECO:0000313" key="12">
    <source>
        <dbReference type="Proteomes" id="UP000017836"/>
    </source>
</evidence>
<dbReference type="FunFam" id="1.10.510.10:FF:000349">
    <property type="entry name" value="probable serine/threonine-protein kinase DDB_G0280111"/>
    <property type="match status" value="1"/>
</dbReference>
<dbReference type="PROSITE" id="PS50011">
    <property type="entry name" value="PROTEIN_KINASE_DOM"/>
    <property type="match status" value="1"/>
</dbReference>
<dbReference type="PROSITE" id="PS00108">
    <property type="entry name" value="PROTEIN_KINASE_ST"/>
    <property type="match status" value="1"/>
</dbReference>
<dbReference type="EC" id="2.7.11.1" evidence="1"/>
<evidence type="ECO:0000256" key="9">
    <source>
        <dbReference type="SAM" id="MobiDB-lite"/>
    </source>
</evidence>
<feature type="region of interest" description="Disordered" evidence="9">
    <location>
        <begin position="538"/>
        <end position="575"/>
    </location>
</feature>
<feature type="domain" description="Protein kinase" evidence="10">
    <location>
        <begin position="27"/>
        <end position="297"/>
    </location>
</feature>
<dbReference type="CDD" id="cd13985">
    <property type="entry name" value="STKc_GAK_like"/>
    <property type="match status" value="1"/>
</dbReference>
<evidence type="ECO:0000256" key="7">
    <source>
        <dbReference type="ARBA" id="ARBA00047899"/>
    </source>
</evidence>
<protein>
    <recommendedName>
        <fullName evidence="1">non-specific serine/threonine protein kinase</fullName>
        <ecNumber evidence="1">2.7.11.1</ecNumber>
    </recommendedName>
</protein>
<proteinExistence type="predicted"/>
<evidence type="ECO:0000256" key="5">
    <source>
        <dbReference type="ARBA" id="ARBA00022777"/>
    </source>
</evidence>
<dbReference type="eggNOG" id="KOG1989">
    <property type="taxonomic scope" value="Eukaryota"/>
</dbReference>
<dbReference type="OrthoDB" id="248923at2759"/>
<dbReference type="Proteomes" id="UP000017836">
    <property type="component" value="Unassembled WGS sequence"/>
</dbReference>
<feature type="compositionally biased region" description="Low complexity" evidence="9">
    <location>
        <begin position="358"/>
        <end position="371"/>
    </location>
</feature>
<dbReference type="SMART" id="SM00220">
    <property type="entry name" value="S_TKc"/>
    <property type="match status" value="1"/>
</dbReference>
<dbReference type="OMA" id="WPFISMI"/>
<dbReference type="GO" id="GO:0004674">
    <property type="term" value="F:protein serine/threonine kinase activity"/>
    <property type="evidence" value="ECO:0000318"/>
    <property type="project" value="GO_Central"/>
</dbReference>
<dbReference type="InterPro" id="IPR011009">
    <property type="entry name" value="Kinase-like_dom_sf"/>
</dbReference>
<comment type="catalytic activity">
    <reaction evidence="7">
        <text>L-threonyl-[protein] + ATP = O-phospho-L-threonyl-[protein] + ADP + H(+)</text>
        <dbReference type="Rhea" id="RHEA:46608"/>
        <dbReference type="Rhea" id="RHEA-COMP:11060"/>
        <dbReference type="Rhea" id="RHEA-COMP:11605"/>
        <dbReference type="ChEBI" id="CHEBI:15378"/>
        <dbReference type="ChEBI" id="CHEBI:30013"/>
        <dbReference type="ChEBI" id="CHEBI:30616"/>
        <dbReference type="ChEBI" id="CHEBI:61977"/>
        <dbReference type="ChEBI" id="CHEBI:456216"/>
        <dbReference type="EC" id="2.7.11.1"/>
    </reaction>
</comment>
<feature type="compositionally biased region" description="Low complexity" evidence="9">
    <location>
        <begin position="310"/>
        <end position="321"/>
    </location>
</feature>
<dbReference type="PANTHER" id="PTHR22967:SF57">
    <property type="entry name" value="AUXILIN, ISOFORM A-RELATED"/>
    <property type="match status" value="1"/>
</dbReference>
<dbReference type="STRING" id="13333.W1PV61"/>
<feature type="compositionally biased region" description="Polar residues" evidence="9">
    <location>
        <begin position="563"/>
        <end position="573"/>
    </location>
</feature>
<keyword evidence="6" id="KW-0067">ATP-binding</keyword>
<dbReference type="EMBL" id="KI392687">
    <property type="protein sequence ID" value="ERN11601.1"/>
    <property type="molecule type" value="Genomic_DNA"/>
</dbReference>
<dbReference type="PANTHER" id="PTHR22967">
    <property type="entry name" value="SERINE/THREONINE PROTEIN KINASE"/>
    <property type="match status" value="1"/>
</dbReference>
<evidence type="ECO:0000313" key="11">
    <source>
        <dbReference type="EMBL" id="ERN11601.1"/>
    </source>
</evidence>
<keyword evidence="2" id="KW-0723">Serine/threonine-protein kinase</keyword>
<evidence type="ECO:0000256" key="4">
    <source>
        <dbReference type="ARBA" id="ARBA00022741"/>
    </source>
</evidence>
<dbReference type="HOGENOM" id="CLU_017844_1_0_1"/>
<keyword evidence="3" id="KW-0808">Transferase</keyword>
<feature type="compositionally biased region" description="Polar residues" evidence="9">
    <location>
        <begin position="620"/>
        <end position="643"/>
    </location>
</feature>
<dbReference type="KEGG" id="atr:18439799"/>
<organism evidence="11 12">
    <name type="scientific">Amborella trichopoda</name>
    <dbReference type="NCBI Taxonomy" id="13333"/>
    <lineage>
        <taxon>Eukaryota</taxon>
        <taxon>Viridiplantae</taxon>
        <taxon>Streptophyta</taxon>
        <taxon>Embryophyta</taxon>
        <taxon>Tracheophyta</taxon>
        <taxon>Spermatophyta</taxon>
        <taxon>Magnoliopsida</taxon>
        <taxon>Amborellales</taxon>
        <taxon>Amborellaceae</taxon>
        <taxon>Amborella</taxon>
    </lineage>
</organism>
<dbReference type="SUPFAM" id="SSF56112">
    <property type="entry name" value="Protein kinase-like (PK-like)"/>
    <property type="match status" value="1"/>
</dbReference>
<dbReference type="AlphaFoldDB" id="W1PV61"/>
<evidence type="ECO:0000256" key="3">
    <source>
        <dbReference type="ARBA" id="ARBA00022679"/>
    </source>
</evidence>
<reference evidence="12" key="1">
    <citation type="journal article" date="2013" name="Science">
        <title>The Amborella genome and the evolution of flowering plants.</title>
        <authorList>
            <consortium name="Amborella Genome Project"/>
        </authorList>
    </citation>
    <scope>NUCLEOTIDE SEQUENCE [LARGE SCALE GENOMIC DNA]</scope>
</reference>
<keyword evidence="4" id="KW-0547">Nucleotide-binding</keyword>
<evidence type="ECO:0000259" key="10">
    <source>
        <dbReference type="PROSITE" id="PS50011"/>
    </source>
</evidence>
<keyword evidence="12" id="KW-1185">Reference proteome</keyword>
<evidence type="ECO:0000256" key="8">
    <source>
        <dbReference type="ARBA" id="ARBA00048679"/>
    </source>
</evidence>
<feature type="compositionally biased region" description="Low complexity" evidence="9">
    <location>
        <begin position="553"/>
        <end position="562"/>
    </location>
</feature>
<gene>
    <name evidence="11" type="ORF">AMTR_s00022p00186280</name>
</gene>